<protein>
    <submittedName>
        <fullName evidence="7">PTS sugar transporter subunit IIA</fullName>
    </submittedName>
</protein>
<evidence type="ECO:0000256" key="4">
    <source>
        <dbReference type="ARBA" id="ARBA00023163"/>
    </source>
</evidence>
<dbReference type="InterPro" id="IPR050661">
    <property type="entry name" value="BglG_antiterminators"/>
</dbReference>
<organism evidence="7 8">
    <name type="scientific">Anaerostipes hominis</name>
    <name type="common">ex Liu et al. 2021</name>
    <dbReference type="NCBI Taxonomy" id="2763018"/>
    <lineage>
        <taxon>Bacteria</taxon>
        <taxon>Bacillati</taxon>
        <taxon>Bacillota</taxon>
        <taxon>Clostridia</taxon>
        <taxon>Lachnospirales</taxon>
        <taxon>Lachnospiraceae</taxon>
        <taxon>Anaerostipes</taxon>
    </lineage>
</organism>
<dbReference type="PANTHER" id="PTHR30185:SF18">
    <property type="entry name" value="TRANSCRIPTIONAL REGULATOR MTLR"/>
    <property type="match status" value="1"/>
</dbReference>
<sequence>MSIQILCSKFLGISEVELTLEQVRKYDNKLVEFVDRMLKMIGDVLEVDLTSDKKVKESLIVHLRPTIFRLRYGTPQDNALIDFIKEEYKNVFRASWVISILFEESYHLQITEDEIGYIVLYNQAAIERKKFQYDALVFTDSNMGHAQLIKERIRKFVPEIGKLVFVSTHDYKTEDYWDYDLIISSKDMKTKDKRVAVIPNILNKNGIVGLRNHLDDMNSQMIENENPFSPELIFAELKVQTKEECLQVMCEAMKKKGVVKDDFYGTVMERERNTTTTIGNGISLPHGSPTAVNEPKVAVAFFRRTGHLG</sequence>
<dbReference type="Gene3D" id="3.40.930.10">
    <property type="entry name" value="Mannitol-specific EII, Chain A"/>
    <property type="match status" value="1"/>
</dbReference>
<evidence type="ECO:0000313" key="8">
    <source>
        <dbReference type="Proteomes" id="UP000635828"/>
    </source>
</evidence>
<keyword evidence="1" id="KW-0808">Transferase</keyword>
<keyword evidence="8" id="KW-1185">Reference proteome</keyword>
<accession>A0ABR7FT41</accession>
<keyword evidence="2" id="KW-0677">Repeat</keyword>
<evidence type="ECO:0000259" key="6">
    <source>
        <dbReference type="PROSITE" id="PS51372"/>
    </source>
</evidence>
<reference evidence="7 8" key="1">
    <citation type="submission" date="2020-08" db="EMBL/GenBank/DDBJ databases">
        <title>Genome public.</title>
        <authorList>
            <person name="Liu C."/>
            <person name="Sun Q."/>
        </authorList>
    </citation>
    <scope>NUCLEOTIDE SEQUENCE [LARGE SCALE GENOMIC DNA]</scope>
    <source>
        <strain evidence="7 8">NSJ-7</strain>
    </source>
</reference>
<evidence type="ECO:0000313" key="7">
    <source>
        <dbReference type="EMBL" id="MBC5677641.1"/>
    </source>
</evidence>
<dbReference type="Gene3D" id="1.10.1790.10">
    <property type="entry name" value="PRD domain"/>
    <property type="match status" value="1"/>
</dbReference>
<dbReference type="Proteomes" id="UP000635828">
    <property type="component" value="Unassembled WGS sequence"/>
</dbReference>
<feature type="domain" description="PRD" evidence="6">
    <location>
        <begin position="25"/>
        <end position="132"/>
    </location>
</feature>
<dbReference type="PANTHER" id="PTHR30185">
    <property type="entry name" value="CRYPTIC BETA-GLUCOSIDE BGL OPERON ANTITERMINATOR"/>
    <property type="match status" value="1"/>
</dbReference>
<dbReference type="SUPFAM" id="SSF55804">
    <property type="entry name" value="Phoshotransferase/anion transport protein"/>
    <property type="match status" value="1"/>
</dbReference>
<dbReference type="InterPro" id="IPR011608">
    <property type="entry name" value="PRD"/>
</dbReference>
<dbReference type="InterPro" id="IPR036095">
    <property type="entry name" value="PTS_EIIB-like_sf"/>
</dbReference>
<evidence type="ECO:0000256" key="1">
    <source>
        <dbReference type="ARBA" id="ARBA00022679"/>
    </source>
</evidence>
<gene>
    <name evidence="7" type="ORF">H8S22_08470</name>
</gene>
<evidence type="ECO:0000256" key="3">
    <source>
        <dbReference type="ARBA" id="ARBA00023015"/>
    </source>
</evidence>
<dbReference type="EMBL" id="JACOOS010000008">
    <property type="protein sequence ID" value="MBC5677641.1"/>
    <property type="molecule type" value="Genomic_DNA"/>
</dbReference>
<keyword evidence="4" id="KW-0804">Transcription</keyword>
<dbReference type="InterPro" id="IPR016152">
    <property type="entry name" value="PTrfase/Anion_transptr"/>
</dbReference>
<keyword evidence="7" id="KW-0762">Sugar transport</keyword>
<dbReference type="SUPFAM" id="SSF52794">
    <property type="entry name" value="PTS system IIB component-like"/>
    <property type="match status" value="1"/>
</dbReference>
<dbReference type="RefSeq" id="WP_051405240.1">
    <property type="nucleotide sequence ID" value="NZ_JACOOS010000008.1"/>
</dbReference>
<dbReference type="Pfam" id="PF00874">
    <property type="entry name" value="PRD"/>
    <property type="match status" value="1"/>
</dbReference>
<dbReference type="PROSITE" id="PS51094">
    <property type="entry name" value="PTS_EIIA_TYPE_2"/>
    <property type="match status" value="1"/>
</dbReference>
<keyword evidence="7" id="KW-0813">Transport</keyword>
<dbReference type="SUPFAM" id="SSF63520">
    <property type="entry name" value="PTS-regulatory domain, PRD"/>
    <property type="match status" value="1"/>
</dbReference>
<dbReference type="InterPro" id="IPR002178">
    <property type="entry name" value="PTS_EIIA_type-2_dom"/>
</dbReference>
<dbReference type="PROSITE" id="PS51372">
    <property type="entry name" value="PRD_2"/>
    <property type="match status" value="1"/>
</dbReference>
<evidence type="ECO:0000259" key="5">
    <source>
        <dbReference type="PROSITE" id="PS51094"/>
    </source>
</evidence>
<name>A0ABR7FT41_9FIRM</name>
<dbReference type="CDD" id="cd00133">
    <property type="entry name" value="PTS_IIB"/>
    <property type="match status" value="1"/>
</dbReference>
<dbReference type="InterPro" id="IPR036634">
    <property type="entry name" value="PRD_sf"/>
</dbReference>
<feature type="domain" description="PTS EIIA type-2" evidence="5">
    <location>
        <begin position="226"/>
        <end position="309"/>
    </location>
</feature>
<dbReference type="Pfam" id="PF00359">
    <property type="entry name" value="PTS_EIIA_2"/>
    <property type="match status" value="1"/>
</dbReference>
<evidence type="ECO:0000256" key="2">
    <source>
        <dbReference type="ARBA" id="ARBA00022737"/>
    </source>
</evidence>
<comment type="caution">
    <text evidence="7">The sequence shown here is derived from an EMBL/GenBank/DDBJ whole genome shotgun (WGS) entry which is preliminary data.</text>
</comment>
<keyword evidence="3" id="KW-0805">Transcription regulation</keyword>
<proteinExistence type="predicted"/>